<evidence type="ECO:0000256" key="2">
    <source>
        <dbReference type="ARBA" id="ARBA00007866"/>
    </source>
</evidence>
<keyword evidence="7" id="KW-1278">Translocase</keyword>
<comment type="catalytic activity">
    <reaction evidence="14">
        <text>4 Fe(II)-[cytochrome c] + O2 + 8 H(+)(in) = 4 Fe(III)-[cytochrome c] + 2 H2O + 4 H(+)(out)</text>
        <dbReference type="Rhea" id="RHEA:11436"/>
        <dbReference type="Rhea" id="RHEA-COMP:10350"/>
        <dbReference type="Rhea" id="RHEA-COMP:14399"/>
        <dbReference type="ChEBI" id="CHEBI:15377"/>
        <dbReference type="ChEBI" id="CHEBI:15378"/>
        <dbReference type="ChEBI" id="CHEBI:15379"/>
        <dbReference type="ChEBI" id="CHEBI:29033"/>
        <dbReference type="ChEBI" id="CHEBI:29034"/>
        <dbReference type="EC" id="7.1.1.9"/>
    </reaction>
</comment>
<evidence type="ECO:0000256" key="12">
    <source>
        <dbReference type="ARBA" id="ARBA00024688"/>
    </source>
</evidence>
<keyword evidence="4 13" id="KW-0679">Respiratory chain</keyword>
<dbReference type="InterPro" id="IPR014222">
    <property type="entry name" value="Cyt_c_oxidase_su2"/>
</dbReference>
<keyword evidence="11 15" id="KW-0472">Membrane</keyword>
<evidence type="ECO:0000259" key="17">
    <source>
        <dbReference type="PROSITE" id="PS50999"/>
    </source>
</evidence>
<evidence type="ECO:0000256" key="6">
    <source>
        <dbReference type="ARBA" id="ARBA00022723"/>
    </source>
</evidence>
<dbReference type="GO" id="GO:0005886">
    <property type="term" value="C:plasma membrane"/>
    <property type="evidence" value="ECO:0007669"/>
    <property type="project" value="UniProtKB-SubCell"/>
</dbReference>
<dbReference type="GO" id="GO:0042773">
    <property type="term" value="P:ATP synthesis coupled electron transport"/>
    <property type="evidence" value="ECO:0007669"/>
    <property type="project" value="TreeGrafter"/>
</dbReference>
<dbReference type="GO" id="GO:0005507">
    <property type="term" value="F:copper ion binding"/>
    <property type="evidence" value="ECO:0007669"/>
    <property type="project" value="InterPro"/>
</dbReference>
<sequence>MMSWLPENVSSYGGAVDSLFYLVYYITGAVFFLVMGLMIFFLVKYRHREGRRARYSHGNNTLEILWTVVPALILVVLTALSVPTWAKIKSHIPPTDLTIQVIGKQFNWEVTYAGPDGKFGTEDDRTFDNEMHVPVNAPVKVVLLSKDVIHSLFLPNLRFKQDAVPGREIPQWFQATKTGKYVIPCAELCGFGHSGMQGYLYVHTAQEYEQWVKEQWPSS</sequence>
<dbReference type="PANTHER" id="PTHR22888">
    <property type="entry name" value="CYTOCHROME C OXIDASE, SUBUNIT II"/>
    <property type="match status" value="1"/>
</dbReference>
<dbReference type="InterPro" id="IPR001505">
    <property type="entry name" value="Copper_CuA"/>
</dbReference>
<keyword evidence="5 13" id="KW-0812">Transmembrane</keyword>
<reference evidence="18" key="1">
    <citation type="submission" date="2020-07" db="EMBL/GenBank/DDBJ databases">
        <title>Huge and variable diversity of episymbiotic CPR bacteria and DPANN archaea in groundwater ecosystems.</title>
        <authorList>
            <person name="He C.Y."/>
            <person name="Keren R."/>
            <person name="Whittaker M."/>
            <person name="Farag I.F."/>
            <person name="Doudna J."/>
            <person name="Cate J.H.D."/>
            <person name="Banfield J.F."/>
        </authorList>
    </citation>
    <scope>NUCLEOTIDE SEQUENCE</scope>
    <source>
        <strain evidence="18">NC_groundwater_717_Ag_S-0.2um_59_8</strain>
    </source>
</reference>
<dbReference type="InterPro" id="IPR045187">
    <property type="entry name" value="CcO_II"/>
</dbReference>
<protein>
    <recommendedName>
        <fullName evidence="14">Cytochrome c oxidase subunit 2</fullName>
        <ecNumber evidence="14">7.1.1.9</ecNumber>
    </recommendedName>
</protein>
<dbReference type="GO" id="GO:0004129">
    <property type="term" value="F:cytochrome-c oxidase activity"/>
    <property type="evidence" value="ECO:0007669"/>
    <property type="project" value="UniProtKB-EC"/>
</dbReference>
<dbReference type="Proteomes" id="UP000741360">
    <property type="component" value="Unassembled WGS sequence"/>
</dbReference>
<evidence type="ECO:0000256" key="10">
    <source>
        <dbReference type="ARBA" id="ARBA00023008"/>
    </source>
</evidence>
<accession>A0A932GQK0</accession>
<evidence type="ECO:0000256" key="9">
    <source>
        <dbReference type="ARBA" id="ARBA00022989"/>
    </source>
</evidence>
<evidence type="ECO:0000256" key="1">
    <source>
        <dbReference type="ARBA" id="ARBA00004141"/>
    </source>
</evidence>
<keyword evidence="6 14" id="KW-0479">Metal-binding</keyword>
<dbReference type="Gene3D" id="1.10.287.90">
    <property type="match status" value="1"/>
</dbReference>
<keyword evidence="3 13" id="KW-0813">Transport</keyword>
<dbReference type="EC" id="7.1.1.9" evidence="14"/>
<dbReference type="InterPro" id="IPR002429">
    <property type="entry name" value="CcO_II-like_C"/>
</dbReference>
<dbReference type="PROSITE" id="PS50857">
    <property type="entry name" value="COX2_CUA"/>
    <property type="match status" value="1"/>
</dbReference>
<dbReference type="InterPro" id="IPR011759">
    <property type="entry name" value="Cyt_c_oxidase_su2_TM_dom"/>
</dbReference>
<comment type="function">
    <text evidence="12 14">Subunits I and II form the functional core of the enzyme complex. Electrons originating in cytochrome c are transferred via heme a and Cu(A) to the binuclear center formed by heme a3 and Cu(B).</text>
</comment>
<comment type="subcellular location">
    <subcellularLocation>
        <location evidence="13">Cell membrane</location>
        <topology evidence="13">Multi-pass membrane protein</topology>
    </subcellularLocation>
    <subcellularLocation>
        <location evidence="1">Membrane</location>
        <topology evidence="1">Multi-pass membrane protein</topology>
    </subcellularLocation>
</comment>
<keyword evidence="9 15" id="KW-1133">Transmembrane helix</keyword>
<dbReference type="EMBL" id="JACPSX010000166">
    <property type="protein sequence ID" value="MBI3015120.1"/>
    <property type="molecule type" value="Genomic_DNA"/>
</dbReference>
<evidence type="ECO:0000256" key="4">
    <source>
        <dbReference type="ARBA" id="ARBA00022660"/>
    </source>
</evidence>
<dbReference type="Pfam" id="PF02790">
    <property type="entry name" value="COX2_TM"/>
    <property type="match status" value="1"/>
</dbReference>
<organism evidence="18 19">
    <name type="scientific">Tectimicrobiota bacterium</name>
    <dbReference type="NCBI Taxonomy" id="2528274"/>
    <lineage>
        <taxon>Bacteria</taxon>
        <taxon>Pseudomonadati</taxon>
        <taxon>Nitrospinota/Tectimicrobiota group</taxon>
        <taxon>Candidatus Tectimicrobiota</taxon>
    </lineage>
</organism>
<comment type="caution">
    <text evidence="18">The sequence shown here is derived from an EMBL/GenBank/DDBJ whole genome shotgun (WGS) entry which is preliminary data.</text>
</comment>
<gene>
    <name evidence="18" type="primary">coxB</name>
    <name evidence="18" type="ORF">HYY65_08705</name>
</gene>
<dbReference type="PANTHER" id="PTHR22888:SF9">
    <property type="entry name" value="CYTOCHROME C OXIDASE SUBUNIT 2"/>
    <property type="match status" value="1"/>
</dbReference>
<name>A0A932GQK0_UNCTE</name>
<dbReference type="PROSITE" id="PS00078">
    <property type="entry name" value="COX2"/>
    <property type="match status" value="1"/>
</dbReference>
<dbReference type="GO" id="GO:0016491">
    <property type="term" value="F:oxidoreductase activity"/>
    <property type="evidence" value="ECO:0007669"/>
    <property type="project" value="InterPro"/>
</dbReference>
<comment type="similarity">
    <text evidence="2 13">Belongs to the cytochrome c oxidase subunit 2 family.</text>
</comment>
<evidence type="ECO:0000313" key="18">
    <source>
        <dbReference type="EMBL" id="MBI3015120.1"/>
    </source>
</evidence>
<dbReference type="NCBIfam" id="TIGR02866">
    <property type="entry name" value="CoxB"/>
    <property type="match status" value="1"/>
</dbReference>
<evidence type="ECO:0000256" key="11">
    <source>
        <dbReference type="ARBA" id="ARBA00023136"/>
    </source>
</evidence>
<dbReference type="AlphaFoldDB" id="A0A932GQK0"/>
<evidence type="ECO:0000256" key="8">
    <source>
        <dbReference type="ARBA" id="ARBA00022982"/>
    </source>
</evidence>
<dbReference type="PROSITE" id="PS50999">
    <property type="entry name" value="COX2_TM"/>
    <property type="match status" value="1"/>
</dbReference>
<dbReference type="SUPFAM" id="SSF49503">
    <property type="entry name" value="Cupredoxins"/>
    <property type="match status" value="1"/>
</dbReference>
<proteinExistence type="inferred from homology"/>
<evidence type="ECO:0000256" key="14">
    <source>
        <dbReference type="RuleBase" id="RU004024"/>
    </source>
</evidence>
<feature type="transmembrane region" description="Helical" evidence="15">
    <location>
        <begin position="64"/>
        <end position="86"/>
    </location>
</feature>
<feature type="domain" description="Cytochrome oxidase subunit II copper A binding" evidence="16">
    <location>
        <begin position="94"/>
        <end position="214"/>
    </location>
</feature>
<dbReference type="Gene3D" id="2.60.40.420">
    <property type="entry name" value="Cupredoxins - blue copper proteins"/>
    <property type="match status" value="1"/>
</dbReference>
<dbReference type="CDD" id="cd13919">
    <property type="entry name" value="CuRO_HCO_II_like_5"/>
    <property type="match status" value="1"/>
</dbReference>
<evidence type="ECO:0000256" key="15">
    <source>
        <dbReference type="SAM" id="Phobius"/>
    </source>
</evidence>
<keyword evidence="8 13" id="KW-0249">Electron transport</keyword>
<keyword evidence="10 14" id="KW-0186">Copper</keyword>
<evidence type="ECO:0000259" key="16">
    <source>
        <dbReference type="PROSITE" id="PS50857"/>
    </source>
</evidence>
<comment type="cofactor">
    <cofactor evidence="14">
        <name>Cu cation</name>
        <dbReference type="ChEBI" id="CHEBI:23378"/>
    </cofactor>
    <text evidence="14">Binds a copper A center.</text>
</comment>
<evidence type="ECO:0000256" key="7">
    <source>
        <dbReference type="ARBA" id="ARBA00022967"/>
    </source>
</evidence>
<evidence type="ECO:0000256" key="3">
    <source>
        <dbReference type="ARBA" id="ARBA00022448"/>
    </source>
</evidence>
<dbReference type="InterPro" id="IPR008972">
    <property type="entry name" value="Cupredoxin"/>
</dbReference>
<feature type="domain" description="Cytochrome oxidase subunit II transmembrane region profile" evidence="17">
    <location>
        <begin position="1"/>
        <end position="92"/>
    </location>
</feature>
<evidence type="ECO:0000313" key="19">
    <source>
        <dbReference type="Proteomes" id="UP000741360"/>
    </source>
</evidence>
<dbReference type="SUPFAM" id="SSF81464">
    <property type="entry name" value="Cytochrome c oxidase subunit II-like, transmembrane region"/>
    <property type="match status" value="1"/>
</dbReference>
<dbReference type="InterPro" id="IPR036257">
    <property type="entry name" value="Cyt_c_oxidase_su2_TM_sf"/>
</dbReference>
<dbReference type="Pfam" id="PF00116">
    <property type="entry name" value="COX2"/>
    <property type="match status" value="1"/>
</dbReference>
<evidence type="ECO:0000256" key="13">
    <source>
        <dbReference type="RuleBase" id="RU000456"/>
    </source>
</evidence>
<dbReference type="PRINTS" id="PR01166">
    <property type="entry name" value="CYCOXIDASEII"/>
</dbReference>
<feature type="transmembrane region" description="Helical" evidence="15">
    <location>
        <begin position="20"/>
        <end position="43"/>
    </location>
</feature>
<evidence type="ECO:0000256" key="5">
    <source>
        <dbReference type="ARBA" id="ARBA00022692"/>
    </source>
</evidence>